<evidence type="ECO:0000256" key="9">
    <source>
        <dbReference type="ARBA" id="ARBA00040502"/>
    </source>
</evidence>
<feature type="domain" description="A to I editase" evidence="13">
    <location>
        <begin position="48"/>
        <end position="392"/>
    </location>
</feature>
<dbReference type="InterPro" id="IPR002466">
    <property type="entry name" value="A_deamin"/>
</dbReference>
<dbReference type="GO" id="GO:0046872">
    <property type="term" value="F:metal ion binding"/>
    <property type="evidence" value="ECO:0007669"/>
    <property type="project" value="UniProtKB-KW"/>
</dbReference>
<comment type="similarity">
    <text evidence="7">Belongs to the ADAT1 family.</text>
</comment>
<dbReference type="GO" id="GO:0043829">
    <property type="term" value="F:tRNA-specific adenosine-37 deaminase activity"/>
    <property type="evidence" value="ECO:0007669"/>
    <property type="project" value="UniProtKB-EC"/>
</dbReference>
<feature type="region of interest" description="Disordered" evidence="12">
    <location>
        <begin position="132"/>
        <end position="151"/>
    </location>
</feature>
<keyword evidence="3" id="KW-0378">Hydrolase</keyword>
<keyword evidence="1" id="KW-0819">tRNA processing</keyword>
<dbReference type="PANTHER" id="PTHR46516">
    <property type="entry name" value="TRNA-SPECIFIC ADENOSINE DEAMINASE 1"/>
    <property type="match status" value="1"/>
</dbReference>
<evidence type="ECO:0000256" key="6">
    <source>
        <dbReference type="ARBA" id="ARBA00037784"/>
    </source>
</evidence>
<evidence type="ECO:0000256" key="4">
    <source>
        <dbReference type="ARBA" id="ARBA00022833"/>
    </source>
</evidence>
<dbReference type="VEuPathDB" id="VectorBase:LLONM1_003236"/>
<comment type="catalytic activity">
    <reaction evidence="11">
        <text>adenosine(37) in tRNA(Ala) + H2O + H(+) = inosine(37) in tRNA(Ala) + NH4(+)</text>
        <dbReference type="Rhea" id="RHEA:50968"/>
        <dbReference type="Rhea" id="RHEA-COMP:12855"/>
        <dbReference type="Rhea" id="RHEA-COMP:12856"/>
        <dbReference type="ChEBI" id="CHEBI:15377"/>
        <dbReference type="ChEBI" id="CHEBI:15378"/>
        <dbReference type="ChEBI" id="CHEBI:28938"/>
        <dbReference type="ChEBI" id="CHEBI:74411"/>
        <dbReference type="ChEBI" id="CHEBI:82852"/>
        <dbReference type="EC" id="3.5.4.34"/>
    </reaction>
</comment>
<sequence>MIANDVVRMCAEFFEKQLPKAGKPLNGREWTVLCAIVKEEEGELEVVAMGTGTKCIGADLMCESGDIVNDSHAEIVTRRAFLRYLMEQMTFARQLKASIFEFNPHGEKKFILRTGCKFHFFTTHSPCGDASIFPGIPTDDEDSQPPAKRPKAQLECQEGGFTGGKLIGQVVGGDLMEQTVGCVRRKPGRGVATLSASCSDKMARWCVLGVQGGLLMNVLAAPVYLDTLIYPRDAICDKKATERALWRRFTNHPDIPSDTYNLHCPEILIATEEVVFPFERHPHPTAQNDEWQPSPGSIVYCRVGERSHEVAIAGKRQGVTKKKAKTPAARLLIAKKALFIHYMTIFPQPNSPQHRDLSYQEAKNKDYRILGQWLKQHYFSVWPTKSEKYLKFTCTN</sequence>
<dbReference type="Pfam" id="PF02137">
    <property type="entry name" value="A_deamin"/>
    <property type="match status" value="1"/>
</dbReference>
<evidence type="ECO:0000256" key="3">
    <source>
        <dbReference type="ARBA" id="ARBA00022801"/>
    </source>
</evidence>
<name>A0A7G3B108_LUTLO</name>
<protein>
    <recommendedName>
        <fullName evidence="9">tRNA-specific adenosine deaminase 1</fullName>
        <ecNumber evidence="8">3.5.4.34</ecNumber>
    </recommendedName>
    <alternativeName>
        <fullName evidence="10">tRNA-specific adenosine-37 deaminase</fullName>
    </alternativeName>
</protein>
<accession>A0A7G3B108</accession>
<comment type="function">
    <text evidence="6">Specifically deaminates adenosine-37 to inosine in tRNA-Ala.</text>
</comment>
<organism evidence="14">
    <name type="scientific">Lutzomyia longipalpis</name>
    <name type="common">Sand fly</name>
    <dbReference type="NCBI Taxonomy" id="7200"/>
    <lineage>
        <taxon>Eukaryota</taxon>
        <taxon>Metazoa</taxon>
        <taxon>Ecdysozoa</taxon>
        <taxon>Arthropoda</taxon>
        <taxon>Hexapoda</taxon>
        <taxon>Insecta</taxon>
        <taxon>Pterygota</taxon>
        <taxon>Neoptera</taxon>
        <taxon>Endopterygota</taxon>
        <taxon>Diptera</taxon>
        <taxon>Nematocera</taxon>
        <taxon>Psychodoidea</taxon>
        <taxon>Psychodidae</taxon>
        <taxon>Lutzomyia</taxon>
        <taxon>Lutzomyia</taxon>
    </lineage>
</organism>
<dbReference type="EMBL" id="GITU01009496">
    <property type="protein sequence ID" value="MBC1178199.1"/>
    <property type="molecule type" value="Transcribed_RNA"/>
</dbReference>
<evidence type="ECO:0000256" key="8">
    <source>
        <dbReference type="ARBA" id="ARBA00038940"/>
    </source>
</evidence>
<evidence type="ECO:0000256" key="5">
    <source>
        <dbReference type="ARBA" id="ARBA00037026"/>
    </source>
</evidence>
<reference evidence="14" key="1">
    <citation type="journal article" date="2020" name="BMC">
        <title>Leishmania infection induces a limited differential gene expression in the sand fly midgut.</title>
        <authorList>
            <person name="Coutinho-Abreu I.V."/>
            <person name="Serafim T.D."/>
            <person name="Meneses C."/>
            <person name="Kamhawi S."/>
            <person name="Oliveira F."/>
            <person name="Valenzuela J.G."/>
        </authorList>
    </citation>
    <scope>NUCLEOTIDE SEQUENCE</scope>
    <source>
        <strain evidence="14">Jacobina</strain>
        <tissue evidence="14">Midgut</tissue>
    </source>
</reference>
<dbReference type="PROSITE" id="PS50141">
    <property type="entry name" value="A_DEAMIN_EDITASE"/>
    <property type="match status" value="1"/>
</dbReference>
<proteinExistence type="inferred from homology"/>
<dbReference type="AlphaFoldDB" id="A0A7G3B108"/>
<evidence type="ECO:0000313" key="14">
    <source>
        <dbReference type="EMBL" id="MBC1178199.1"/>
    </source>
</evidence>
<evidence type="ECO:0000256" key="11">
    <source>
        <dbReference type="ARBA" id="ARBA00047635"/>
    </source>
</evidence>
<keyword evidence="4" id="KW-0862">Zinc</keyword>
<dbReference type="PANTHER" id="PTHR46516:SF1">
    <property type="entry name" value="TRNA-SPECIFIC ADENOSINE DEAMINASE 1"/>
    <property type="match status" value="1"/>
</dbReference>
<evidence type="ECO:0000259" key="13">
    <source>
        <dbReference type="PROSITE" id="PS50141"/>
    </source>
</evidence>
<evidence type="ECO:0000256" key="7">
    <source>
        <dbReference type="ARBA" id="ARBA00038326"/>
    </source>
</evidence>
<evidence type="ECO:0000256" key="2">
    <source>
        <dbReference type="ARBA" id="ARBA00022723"/>
    </source>
</evidence>
<evidence type="ECO:0000256" key="10">
    <source>
        <dbReference type="ARBA" id="ARBA00041760"/>
    </source>
</evidence>
<dbReference type="EC" id="3.5.4.34" evidence="8"/>
<evidence type="ECO:0000256" key="1">
    <source>
        <dbReference type="ARBA" id="ARBA00022694"/>
    </source>
</evidence>
<comment type="cofactor">
    <cofactor evidence="5">
        <name>1D-myo-inositol hexakisphosphate</name>
        <dbReference type="ChEBI" id="CHEBI:58130"/>
    </cofactor>
</comment>
<evidence type="ECO:0000256" key="12">
    <source>
        <dbReference type="SAM" id="MobiDB-lite"/>
    </source>
</evidence>
<dbReference type="GO" id="GO:0008033">
    <property type="term" value="P:tRNA processing"/>
    <property type="evidence" value="ECO:0007669"/>
    <property type="project" value="UniProtKB-KW"/>
</dbReference>
<keyword evidence="2" id="KW-0479">Metal-binding</keyword>
<dbReference type="SMART" id="SM00552">
    <property type="entry name" value="ADEAMc"/>
    <property type="match status" value="1"/>
</dbReference>
<dbReference type="GO" id="GO:0003723">
    <property type="term" value="F:RNA binding"/>
    <property type="evidence" value="ECO:0007669"/>
    <property type="project" value="InterPro"/>
</dbReference>